<organism evidence="2 3">
    <name type="scientific">Dreissena polymorpha</name>
    <name type="common">Zebra mussel</name>
    <name type="synonym">Mytilus polymorpha</name>
    <dbReference type="NCBI Taxonomy" id="45954"/>
    <lineage>
        <taxon>Eukaryota</taxon>
        <taxon>Metazoa</taxon>
        <taxon>Spiralia</taxon>
        <taxon>Lophotrochozoa</taxon>
        <taxon>Mollusca</taxon>
        <taxon>Bivalvia</taxon>
        <taxon>Autobranchia</taxon>
        <taxon>Heteroconchia</taxon>
        <taxon>Euheterodonta</taxon>
        <taxon>Imparidentia</taxon>
        <taxon>Neoheterodontei</taxon>
        <taxon>Myida</taxon>
        <taxon>Dreissenoidea</taxon>
        <taxon>Dreissenidae</taxon>
        <taxon>Dreissena</taxon>
    </lineage>
</organism>
<keyword evidence="3" id="KW-1185">Reference proteome</keyword>
<reference evidence="2" key="1">
    <citation type="journal article" date="2019" name="bioRxiv">
        <title>The Genome of the Zebra Mussel, Dreissena polymorpha: A Resource for Invasive Species Research.</title>
        <authorList>
            <person name="McCartney M.A."/>
            <person name="Auch B."/>
            <person name="Kono T."/>
            <person name="Mallez S."/>
            <person name="Zhang Y."/>
            <person name="Obille A."/>
            <person name="Becker A."/>
            <person name="Abrahante J.E."/>
            <person name="Garbe J."/>
            <person name="Badalamenti J.P."/>
            <person name="Herman A."/>
            <person name="Mangelson H."/>
            <person name="Liachko I."/>
            <person name="Sullivan S."/>
            <person name="Sone E.D."/>
            <person name="Koren S."/>
            <person name="Silverstein K.A.T."/>
            <person name="Beckman K.B."/>
            <person name="Gohl D.M."/>
        </authorList>
    </citation>
    <scope>NUCLEOTIDE SEQUENCE</scope>
    <source>
        <strain evidence="2">Duluth1</strain>
        <tissue evidence="2">Whole animal</tissue>
    </source>
</reference>
<protein>
    <submittedName>
        <fullName evidence="2">Uncharacterized protein</fullName>
    </submittedName>
</protein>
<comment type="caution">
    <text evidence="2">The sequence shown here is derived from an EMBL/GenBank/DDBJ whole genome shotgun (WGS) entry which is preliminary data.</text>
</comment>
<sequence length="51" mass="6094">MAPSMSREADLVSQRSFLRRGKQTPINRSIVKNTRNHDDKKRETYCRYNTH</sequence>
<gene>
    <name evidence="2" type="ORF">DPMN_069266</name>
</gene>
<dbReference type="EMBL" id="JAIWYP010000014">
    <property type="protein sequence ID" value="KAH3709801.1"/>
    <property type="molecule type" value="Genomic_DNA"/>
</dbReference>
<reference evidence="2" key="2">
    <citation type="submission" date="2020-11" db="EMBL/GenBank/DDBJ databases">
        <authorList>
            <person name="McCartney M.A."/>
            <person name="Auch B."/>
            <person name="Kono T."/>
            <person name="Mallez S."/>
            <person name="Becker A."/>
            <person name="Gohl D.M."/>
            <person name="Silverstein K.A.T."/>
            <person name="Koren S."/>
            <person name="Bechman K.B."/>
            <person name="Herman A."/>
            <person name="Abrahante J.E."/>
            <person name="Garbe J."/>
        </authorList>
    </citation>
    <scope>NUCLEOTIDE SEQUENCE</scope>
    <source>
        <strain evidence="2">Duluth1</strain>
        <tissue evidence="2">Whole animal</tissue>
    </source>
</reference>
<proteinExistence type="predicted"/>
<dbReference type="Proteomes" id="UP000828390">
    <property type="component" value="Unassembled WGS sequence"/>
</dbReference>
<accession>A0A9D4BMX6</accession>
<feature type="region of interest" description="Disordered" evidence="1">
    <location>
        <begin position="1"/>
        <end position="51"/>
    </location>
</feature>
<dbReference type="AlphaFoldDB" id="A0A9D4BMX6"/>
<name>A0A9D4BMX6_DREPO</name>
<evidence type="ECO:0000256" key="1">
    <source>
        <dbReference type="SAM" id="MobiDB-lite"/>
    </source>
</evidence>
<evidence type="ECO:0000313" key="3">
    <source>
        <dbReference type="Proteomes" id="UP000828390"/>
    </source>
</evidence>
<evidence type="ECO:0000313" key="2">
    <source>
        <dbReference type="EMBL" id="KAH3709801.1"/>
    </source>
</evidence>
<feature type="compositionally biased region" description="Basic and acidic residues" evidence="1">
    <location>
        <begin position="35"/>
        <end position="45"/>
    </location>
</feature>
<feature type="compositionally biased region" description="Polar residues" evidence="1">
    <location>
        <begin position="24"/>
        <end position="33"/>
    </location>
</feature>